<keyword evidence="7" id="KW-1185">Reference proteome</keyword>
<dbReference type="EMBL" id="JBHUME010000020">
    <property type="protein sequence ID" value="MFD2615630.1"/>
    <property type="molecule type" value="Genomic_DNA"/>
</dbReference>
<evidence type="ECO:0000256" key="4">
    <source>
        <dbReference type="ARBA" id="ARBA00023204"/>
    </source>
</evidence>
<dbReference type="Proteomes" id="UP001597541">
    <property type="component" value="Unassembled WGS sequence"/>
</dbReference>
<accession>A0ABW5PJZ6</accession>
<gene>
    <name evidence="6" type="ORF">ACFSUF_24800</name>
</gene>
<keyword evidence="4 5" id="KW-0234">DNA repair</keyword>
<dbReference type="SUPFAM" id="SSF50486">
    <property type="entry name" value="FMT C-terminal domain-like"/>
    <property type="match status" value="1"/>
</dbReference>
<evidence type="ECO:0000313" key="7">
    <source>
        <dbReference type="Proteomes" id="UP001597541"/>
    </source>
</evidence>
<dbReference type="GO" id="GO:0016798">
    <property type="term" value="F:hydrolase activity, acting on glycosyl bonds"/>
    <property type="evidence" value="ECO:0007669"/>
    <property type="project" value="UniProtKB-KW"/>
</dbReference>
<comment type="similarity">
    <text evidence="1 5">Belongs to the DNA glycosylase MPG family.</text>
</comment>
<organism evidence="6 7">
    <name type="scientific">Paenibacillus gansuensis</name>
    <dbReference type="NCBI Taxonomy" id="306542"/>
    <lineage>
        <taxon>Bacteria</taxon>
        <taxon>Bacillati</taxon>
        <taxon>Bacillota</taxon>
        <taxon>Bacilli</taxon>
        <taxon>Bacillales</taxon>
        <taxon>Paenibacillaceae</taxon>
        <taxon>Paenibacillus</taxon>
    </lineage>
</organism>
<evidence type="ECO:0000256" key="2">
    <source>
        <dbReference type="ARBA" id="ARBA00022763"/>
    </source>
</evidence>
<dbReference type="HAMAP" id="MF_00527">
    <property type="entry name" value="3MGH"/>
    <property type="match status" value="1"/>
</dbReference>
<evidence type="ECO:0000256" key="3">
    <source>
        <dbReference type="ARBA" id="ARBA00022801"/>
    </source>
</evidence>
<dbReference type="PANTHER" id="PTHR10429">
    <property type="entry name" value="DNA-3-METHYLADENINE GLYCOSYLASE"/>
    <property type="match status" value="1"/>
</dbReference>
<comment type="caution">
    <text evidence="6">The sequence shown here is derived from an EMBL/GenBank/DDBJ whole genome shotgun (WGS) entry which is preliminary data.</text>
</comment>
<dbReference type="Gene3D" id="3.10.300.10">
    <property type="entry name" value="Methylpurine-DNA glycosylase (MPG)"/>
    <property type="match status" value="1"/>
</dbReference>
<dbReference type="RefSeq" id="WP_377607705.1">
    <property type="nucleotide sequence ID" value="NZ_JBHUME010000020.1"/>
</dbReference>
<evidence type="ECO:0000256" key="5">
    <source>
        <dbReference type="HAMAP-Rule" id="MF_00527"/>
    </source>
</evidence>
<keyword evidence="3 5" id="KW-0378">Hydrolase</keyword>
<evidence type="ECO:0000313" key="6">
    <source>
        <dbReference type="EMBL" id="MFD2615630.1"/>
    </source>
</evidence>
<dbReference type="Pfam" id="PF02245">
    <property type="entry name" value="Pur_DNA_glyco"/>
    <property type="match status" value="1"/>
</dbReference>
<dbReference type="PANTHER" id="PTHR10429:SF0">
    <property type="entry name" value="DNA-3-METHYLADENINE GLYCOSYLASE"/>
    <property type="match status" value="1"/>
</dbReference>
<dbReference type="InterPro" id="IPR003180">
    <property type="entry name" value="MPG"/>
</dbReference>
<proteinExistence type="inferred from homology"/>
<keyword evidence="6" id="KW-0326">Glycosidase</keyword>
<keyword evidence="2 5" id="KW-0227">DNA damage</keyword>
<sequence length="184" mass="20234">MERTFLQRHTVEAAKQLLGCRLVRTTDSGRIVVRLTETEAYRGPDDAASHAHRGVTPRNRLMFGQAGIVYVYLSYGMHYCMNITTEGEGEPGAVLLRGAEVVEGLDLVRANRPGVPDAQLLNGPGKLTKGLAIDLSFNGYDLFSPGEGGLELWPPETEKPVSIEETGRIGITKARELPWRFVAR</sequence>
<dbReference type="EC" id="3.2.2.-" evidence="5"/>
<dbReference type="InterPro" id="IPR036995">
    <property type="entry name" value="MPG_sf"/>
</dbReference>
<dbReference type="NCBIfam" id="NF002003">
    <property type="entry name" value="PRK00802.1-3"/>
    <property type="match status" value="1"/>
</dbReference>
<protein>
    <recommendedName>
        <fullName evidence="5">Putative 3-methyladenine DNA glycosylase</fullName>
        <ecNumber evidence="5">3.2.2.-</ecNumber>
    </recommendedName>
</protein>
<reference evidence="7" key="1">
    <citation type="journal article" date="2019" name="Int. J. Syst. Evol. Microbiol.">
        <title>The Global Catalogue of Microorganisms (GCM) 10K type strain sequencing project: providing services to taxonomists for standard genome sequencing and annotation.</title>
        <authorList>
            <consortium name="The Broad Institute Genomics Platform"/>
            <consortium name="The Broad Institute Genome Sequencing Center for Infectious Disease"/>
            <person name="Wu L."/>
            <person name="Ma J."/>
        </authorList>
    </citation>
    <scope>NUCLEOTIDE SEQUENCE [LARGE SCALE GENOMIC DNA]</scope>
    <source>
        <strain evidence="7">KCTC 3950</strain>
    </source>
</reference>
<dbReference type="NCBIfam" id="TIGR00567">
    <property type="entry name" value="3mg"/>
    <property type="match status" value="1"/>
</dbReference>
<dbReference type="InterPro" id="IPR011034">
    <property type="entry name" value="Formyl_transferase-like_C_sf"/>
</dbReference>
<evidence type="ECO:0000256" key="1">
    <source>
        <dbReference type="ARBA" id="ARBA00009232"/>
    </source>
</evidence>
<dbReference type="CDD" id="cd00540">
    <property type="entry name" value="AAG"/>
    <property type="match status" value="1"/>
</dbReference>
<name>A0ABW5PJZ6_9BACL</name>